<accession>A0ABZ2CBZ1</accession>
<comment type="pathway">
    <text evidence="2 11">Carbohydrate biosynthesis; gluconeogenesis.</text>
</comment>
<dbReference type="SUPFAM" id="SSF143548">
    <property type="entry name" value="Serine metabolism enzymes domain"/>
    <property type="match status" value="1"/>
</dbReference>
<evidence type="ECO:0000256" key="2">
    <source>
        <dbReference type="ARBA" id="ARBA00004742"/>
    </source>
</evidence>
<evidence type="ECO:0000256" key="10">
    <source>
        <dbReference type="ARBA" id="ARBA00049406"/>
    </source>
</evidence>
<name>A0ABZ2CBZ1_9BACI</name>
<evidence type="ECO:0000256" key="8">
    <source>
        <dbReference type="ARBA" id="ARBA00023014"/>
    </source>
</evidence>
<dbReference type="NCBIfam" id="TIGR00719">
    <property type="entry name" value="sda_beta"/>
    <property type="match status" value="1"/>
</dbReference>
<evidence type="ECO:0000256" key="9">
    <source>
        <dbReference type="ARBA" id="ARBA00023239"/>
    </source>
</evidence>
<dbReference type="PIRSF" id="PIRSF036692">
    <property type="entry name" value="SDH_B"/>
    <property type="match status" value="1"/>
</dbReference>
<keyword evidence="9 11" id="KW-0456">Lyase</keyword>
<proteinExistence type="inferred from homology"/>
<reference evidence="14 15" key="1">
    <citation type="submission" date="2023-10" db="EMBL/GenBank/DDBJ databases">
        <title>Niallia locisalis sp.nov. isolated from a salt pond sample.</title>
        <authorList>
            <person name="Li X.-J."/>
            <person name="Dong L."/>
        </authorList>
    </citation>
    <scope>NUCLEOTIDE SEQUENCE [LARGE SCALE GENOMIC DNA]</scope>
    <source>
        <strain evidence="14 15">DSM 29761</strain>
    </source>
</reference>
<sequence>MKYRSAFDIIGPVMIGPSSSHTAGAARIGRVARTLFEKQPTRVIISLYGSFAKTYKGHGTDLALVAGLLDFDTFDERIPDAFEIADQVGMEVIFKTEEAIPEHPNTVKINLSDDDKQLEVIGISIGGGAIEITEINSFKLKLSGDPAILVTHLDRFGVISCVTSIFSKYKINIGHMEVARKEKGDTAIMVIEVDERIDDQVIKELKKLENVTSVIRMVE</sequence>
<evidence type="ECO:0000256" key="11">
    <source>
        <dbReference type="PIRNR" id="PIRNR036692"/>
    </source>
</evidence>
<evidence type="ECO:0000256" key="4">
    <source>
        <dbReference type="ARBA" id="ARBA00022432"/>
    </source>
</evidence>
<dbReference type="CDD" id="cd04903">
    <property type="entry name" value="ACT_LSD"/>
    <property type="match status" value="1"/>
</dbReference>
<evidence type="ECO:0000256" key="1">
    <source>
        <dbReference type="ARBA" id="ARBA00001966"/>
    </source>
</evidence>
<feature type="domain" description="ACT" evidence="13">
    <location>
        <begin position="147"/>
        <end position="219"/>
    </location>
</feature>
<evidence type="ECO:0000256" key="12">
    <source>
        <dbReference type="RuleBase" id="RU366059"/>
    </source>
</evidence>
<comment type="cofactor">
    <cofactor evidence="1 12">
        <name>[4Fe-4S] cluster</name>
        <dbReference type="ChEBI" id="CHEBI:49883"/>
    </cofactor>
</comment>
<comment type="similarity">
    <text evidence="3 11 12">Belongs to the iron-sulfur dependent L-serine dehydratase family.</text>
</comment>
<evidence type="ECO:0000256" key="3">
    <source>
        <dbReference type="ARBA" id="ARBA00008636"/>
    </source>
</evidence>
<dbReference type="Proteomes" id="UP001357223">
    <property type="component" value="Chromosome"/>
</dbReference>
<dbReference type="Gene3D" id="3.30.70.260">
    <property type="match status" value="1"/>
</dbReference>
<dbReference type="EMBL" id="CP137640">
    <property type="protein sequence ID" value="WVX80817.1"/>
    <property type="molecule type" value="Genomic_DNA"/>
</dbReference>
<dbReference type="InterPro" id="IPR002912">
    <property type="entry name" value="ACT_dom"/>
</dbReference>
<dbReference type="Pfam" id="PF22629">
    <property type="entry name" value="ACT_AHAS_ss"/>
    <property type="match status" value="1"/>
</dbReference>
<dbReference type="PROSITE" id="PS51671">
    <property type="entry name" value="ACT"/>
    <property type="match status" value="1"/>
</dbReference>
<dbReference type="RefSeq" id="WP_338449748.1">
    <property type="nucleotide sequence ID" value="NZ_CP137640.1"/>
</dbReference>
<dbReference type="InterPro" id="IPR004643">
    <property type="entry name" value="Fe-S_L-Ser_bsu"/>
</dbReference>
<keyword evidence="6 11" id="KW-0479">Metal-binding</keyword>
<keyword evidence="15" id="KW-1185">Reference proteome</keyword>
<evidence type="ECO:0000256" key="5">
    <source>
        <dbReference type="ARBA" id="ARBA00022485"/>
    </source>
</evidence>
<dbReference type="PANTHER" id="PTHR30182:SF12">
    <property type="entry name" value="L-SERINE DEHYDRATASE, BETA CHAIN-RELATED"/>
    <property type="match status" value="1"/>
</dbReference>
<keyword evidence="8 11" id="KW-0411">Iron-sulfur</keyword>
<dbReference type="PANTHER" id="PTHR30182">
    <property type="entry name" value="L-SERINE DEHYDRATASE"/>
    <property type="match status" value="1"/>
</dbReference>
<comment type="catalytic activity">
    <reaction evidence="10 11 12">
        <text>L-serine = pyruvate + NH4(+)</text>
        <dbReference type="Rhea" id="RHEA:19169"/>
        <dbReference type="ChEBI" id="CHEBI:15361"/>
        <dbReference type="ChEBI" id="CHEBI:28938"/>
        <dbReference type="ChEBI" id="CHEBI:33384"/>
        <dbReference type="EC" id="4.3.1.17"/>
    </reaction>
</comment>
<dbReference type="GO" id="GO:0003941">
    <property type="term" value="F:L-serine ammonia-lyase activity"/>
    <property type="evidence" value="ECO:0007669"/>
    <property type="project" value="UniProtKB-EC"/>
</dbReference>
<dbReference type="SUPFAM" id="SSF55021">
    <property type="entry name" value="ACT-like"/>
    <property type="match status" value="1"/>
</dbReference>
<keyword evidence="4 11" id="KW-0312">Gluconeogenesis</keyword>
<dbReference type="InterPro" id="IPR005131">
    <property type="entry name" value="Ser_deHydtase_bsu"/>
</dbReference>
<evidence type="ECO:0000313" key="14">
    <source>
        <dbReference type="EMBL" id="WVX80817.1"/>
    </source>
</evidence>
<dbReference type="InterPro" id="IPR029009">
    <property type="entry name" value="ASB_dom_sf"/>
</dbReference>
<keyword evidence="7 11" id="KW-0408">Iron</keyword>
<evidence type="ECO:0000313" key="15">
    <source>
        <dbReference type="Proteomes" id="UP001357223"/>
    </source>
</evidence>
<dbReference type="InterPro" id="IPR054480">
    <property type="entry name" value="AHAS_small-like_ACT"/>
</dbReference>
<dbReference type="Pfam" id="PF03315">
    <property type="entry name" value="SDH_beta"/>
    <property type="match status" value="1"/>
</dbReference>
<organism evidence="14 15">
    <name type="scientific">Niallia oryzisoli</name>
    <dbReference type="NCBI Taxonomy" id="1737571"/>
    <lineage>
        <taxon>Bacteria</taxon>
        <taxon>Bacillati</taxon>
        <taxon>Bacillota</taxon>
        <taxon>Bacilli</taxon>
        <taxon>Bacillales</taxon>
        <taxon>Bacillaceae</taxon>
        <taxon>Niallia</taxon>
    </lineage>
</organism>
<evidence type="ECO:0000256" key="6">
    <source>
        <dbReference type="ARBA" id="ARBA00022723"/>
    </source>
</evidence>
<dbReference type="InterPro" id="IPR045865">
    <property type="entry name" value="ACT-like_dom_sf"/>
</dbReference>
<evidence type="ECO:0000256" key="7">
    <source>
        <dbReference type="ARBA" id="ARBA00023004"/>
    </source>
</evidence>
<dbReference type="InterPro" id="IPR051318">
    <property type="entry name" value="Fe-S_L-Ser"/>
</dbReference>
<dbReference type="Gene3D" id="3.30.1330.90">
    <property type="entry name" value="D-3-phosphoglycerate dehydrogenase, domain 3"/>
    <property type="match status" value="1"/>
</dbReference>
<keyword evidence="5 11" id="KW-0004">4Fe-4S</keyword>
<evidence type="ECO:0000259" key="13">
    <source>
        <dbReference type="PROSITE" id="PS51671"/>
    </source>
</evidence>
<gene>
    <name evidence="14" type="primary">sdaAB</name>
    <name evidence="14" type="ORF">R4Z09_26960</name>
</gene>
<protein>
    <recommendedName>
        <fullName evidence="11">L-serine deaminase</fullName>
    </recommendedName>
</protein>